<name>A0ACD4NTP0_9HYPH</name>
<sequence length="691" mass="76037">MAGTILSTLTSRGFALRAAAMVHDVVMGAAAFYLALFLRLSQEPNVNDIGSYALAGLAFGLLVGLIGLSVGMNRGIWRYASMSDITAIIKTACISVCLFVVLHFLIREPDMLPRSTMAISWAFLVIFLSAPRAIYRSYRNHRDTRRDWTRRNLTVRNVLLIGAGDNADMFLKSISEQRGPPYKVLAILDERRRRVGRFIRGVPILGAPERLPEIVERFRRRGVEPDAVILTRSREEYQRFAAIDDLVAASGELGLELLRLPNLLDMRDIGSDFDLRPLRIEDLLQRQPVRADRTRSLELVGGRRILITGAGGSIGSELARQVASLGPAELVCVDASEYLLYKVETELRRRHPTLKLQAVLGNVRSREAIQRIFEAQRPEIVFHAAALKHVPIVERQPLEGLFTNAVGTRNVAEAAIATGVGAMVMISTDKAVNPANVMGASKRLAEMFCQAHDMKADEGGTRFTTVRFGNVLGSAGSVVPLFEKQLKEGGPLTVTHPDMERYFMTVPEACTLVIQAAWHGMANKAVRGRIYVLDMGTPVKIVDLARNVIRLSGLRPDVDVQIVYTSLRPGEKLYEELFASSEMPDPTGTPGLLIAFPRVIEQGLAVRIFDELARHIRAGDLAGALRLVKSTVPEFEVGAELRPLIEDEKTGLIGGKPPLLLIDAAAERARVAREAAELTSAAEPRLKLDEA</sequence>
<accession>A0ACD4NTP0</accession>
<reference evidence="1" key="1">
    <citation type="submission" date="2022-11" db="EMBL/GenBank/DDBJ databases">
        <title>beta-Carotene-producing bacterium, Jeongeuplla avenae sp. nov., alleviates the salt stress of Arabidopsis seedlings.</title>
        <authorList>
            <person name="Jiang L."/>
            <person name="Lee J."/>
        </authorList>
    </citation>
    <scope>NUCLEOTIDE SEQUENCE</scope>
    <source>
        <strain evidence="1">DY_R2A_6</strain>
    </source>
</reference>
<evidence type="ECO:0000313" key="2">
    <source>
        <dbReference type="Proteomes" id="UP001163223"/>
    </source>
</evidence>
<organism evidence="1 2">
    <name type="scientific">Antarcticirhabdus aurantiaca</name>
    <dbReference type="NCBI Taxonomy" id="2606717"/>
    <lineage>
        <taxon>Bacteria</taxon>
        <taxon>Pseudomonadati</taxon>
        <taxon>Pseudomonadota</taxon>
        <taxon>Alphaproteobacteria</taxon>
        <taxon>Hyphomicrobiales</taxon>
        <taxon>Aurantimonadaceae</taxon>
        <taxon>Antarcticirhabdus</taxon>
    </lineage>
</organism>
<gene>
    <name evidence="1" type="ORF">OXU80_08350</name>
</gene>
<dbReference type="Proteomes" id="UP001163223">
    <property type="component" value="Chromosome"/>
</dbReference>
<protein>
    <submittedName>
        <fullName evidence="1">Nucleoside-diphosphate sugar epimerase/dehydratase</fullName>
    </submittedName>
</protein>
<keyword evidence="2" id="KW-1185">Reference proteome</keyword>
<dbReference type="EMBL" id="CP113520">
    <property type="protein sequence ID" value="WAJ30202.1"/>
    <property type="molecule type" value="Genomic_DNA"/>
</dbReference>
<proteinExistence type="predicted"/>
<evidence type="ECO:0000313" key="1">
    <source>
        <dbReference type="EMBL" id="WAJ30202.1"/>
    </source>
</evidence>